<dbReference type="InterPro" id="IPR001096">
    <property type="entry name" value="Peptidase_C13"/>
</dbReference>
<evidence type="ECO:0000313" key="3">
    <source>
        <dbReference type="EMBL" id="GFU07286.1"/>
    </source>
</evidence>
<feature type="chain" id="PRO_5036482808" evidence="2">
    <location>
        <begin position="21"/>
        <end position="146"/>
    </location>
</feature>
<comment type="caution">
    <text evidence="3">The sequence shown here is derived from an EMBL/GenBank/DDBJ whole genome shotgun (WGS) entry which is preliminary data.</text>
</comment>
<dbReference type="PANTHER" id="PTHR12000:SF42">
    <property type="entry name" value="LEGUMAIN"/>
    <property type="match status" value="1"/>
</dbReference>
<dbReference type="GO" id="GO:0005773">
    <property type="term" value="C:vacuole"/>
    <property type="evidence" value="ECO:0007669"/>
    <property type="project" value="GOC"/>
</dbReference>
<organism evidence="3 4">
    <name type="scientific">Nephila pilipes</name>
    <name type="common">Giant wood spider</name>
    <name type="synonym">Nephila maculata</name>
    <dbReference type="NCBI Taxonomy" id="299642"/>
    <lineage>
        <taxon>Eukaryota</taxon>
        <taxon>Metazoa</taxon>
        <taxon>Ecdysozoa</taxon>
        <taxon>Arthropoda</taxon>
        <taxon>Chelicerata</taxon>
        <taxon>Arachnida</taxon>
        <taxon>Araneae</taxon>
        <taxon>Araneomorphae</taxon>
        <taxon>Entelegynae</taxon>
        <taxon>Araneoidea</taxon>
        <taxon>Nephilidae</taxon>
        <taxon>Nephila</taxon>
    </lineage>
</organism>
<dbReference type="PRINTS" id="PR00776">
    <property type="entry name" value="HEMOGLOBNASE"/>
</dbReference>
<dbReference type="GO" id="GO:0006624">
    <property type="term" value="P:vacuolar protein processing"/>
    <property type="evidence" value="ECO:0007669"/>
    <property type="project" value="TreeGrafter"/>
</dbReference>
<proteinExistence type="inferred from homology"/>
<protein>
    <submittedName>
        <fullName evidence="3">Legumain</fullName>
    </submittedName>
</protein>
<dbReference type="Gene3D" id="3.40.50.1460">
    <property type="match status" value="1"/>
</dbReference>
<dbReference type="OrthoDB" id="9995590at2759"/>
<reference evidence="3" key="1">
    <citation type="submission" date="2020-08" db="EMBL/GenBank/DDBJ databases">
        <title>Multicomponent nature underlies the extraordinary mechanical properties of spider dragline silk.</title>
        <authorList>
            <person name="Kono N."/>
            <person name="Nakamura H."/>
            <person name="Mori M."/>
            <person name="Yoshida Y."/>
            <person name="Ohtoshi R."/>
            <person name="Malay A.D."/>
            <person name="Moran D.A.P."/>
            <person name="Tomita M."/>
            <person name="Numata K."/>
            <person name="Arakawa K."/>
        </authorList>
    </citation>
    <scope>NUCLEOTIDE SEQUENCE</scope>
</reference>
<keyword evidence="4" id="KW-1185">Reference proteome</keyword>
<dbReference type="PANTHER" id="PTHR12000">
    <property type="entry name" value="HEMOGLOBINASE FAMILY MEMBER"/>
    <property type="match status" value="1"/>
</dbReference>
<sequence length="146" mass="16527">MFYRTFYVLLLVAFAATVSALSENTHKYWENLEERRLWAVLVAGSNSWDNYRHQADVCHSYQVLRNHGIPEERIIVMMADDLANNTANPTPGIIINHPKGKDVYKGVPKDYTGNDVTPKNFIAILKGNKQALDGNGSGKVLKRFVY</sequence>
<dbReference type="EMBL" id="BMAW01077632">
    <property type="protein sequence ID" value="GFU07286.1"/>
    <property type="molecule type" value="Genomic_DNA"/>
</dbReference>
<dbReference type="GO" id="GO:0004197">
    <property type="term" value="F:cysteine-type endopeptidase activity"/>
    <property type="evidence" value="ECO:0007669"/>
    <property type="project" value="TreeGrafter"/>
</dbReference>
<dbReference type="AlphaFoldDB" id="A0A8X6Q5B7"/>
<accession>A0A8X6Q5B7</accession>
<gene>
    <name evidence="3" type="primary">Lgmn</name>
    <name evidence="3" type="ORF">NPIL_549871</name>
</gene>
<comment type="similarity">
    <text evidence="1">Belongs to the peptidase C13 family.</text>
</comment>
<evidence type="ECO:0000313" key="4">
    <source>
        <dbReference type="Proteomes" id="UP000887013"/>
    </source>
</evidence>
<dbReference type="Proteomes" id="UP000887013">
    <property type="component" value="Unassembled WGS sequence"/>
</dbReference>
<feature type="signal peptide" evidence="2">
    <location>
        <begin position="1"/>
        <end position="20"/>
    </location>
</feature>
<evidence type="ECO:0000256" key="2">
    <source>
        <dbReference type="SAM" id="SignalP"/>
    </source>
</evidence>
<dbReference type="Pfam" id="PF01650">
    <property type="entry name" value="Peptidase_C13"/>
    <property type="match status" value="1"/>
</dbReference>
<name>A0A8X6Q5B7_NEPPI</name>
<keyword evidence="2" id="KW-0732">Signal</keyword>
<evidence type="ECO:0000256" key="1">
    <source>
        <dbReference type="ARBA" id="ARBA00009941"/>
    </source>
</evidence>
<dbReference type="GO" id="GO:0051603">
    <property type="term" value="P:proteolysis involved in protein catabolic process"/>
    <property type="evidence" value="ECO:0007669"/>
    <property type="project" value="TreeGrafter"/>
</dbReference>